<evidence type="ECO:0000256" key="2">
    <source>
        <dbReference type="ARBA" id="ARBA00010400"/>
    </source>
</evidence>
<accession>A0A6A3WYI6</accession>
<evidence type="ECO:0000313" key="7">
    <source>
        <dbReference type="EMBL" id="KAE9091596.1"/>
    </source>
</evidence>
<dbReference type="EMBL" id="QXGF01001404">
    <property type="protein sequence ID" value="KAE8930261.1"/>
    <property type="molecule type" value="Genomic_DNA"/>
</dbReference>
<evidence type="ECO:0000256" key="3">
    <source>
        <dbReference type="ARBA" id="ARBA00022525"/>
    </source>
</evidence>
<keyword evidence="4 5" id="KW-0732">Signal</keyword>
<reference evidence="9 10" key="1">
    <citation type="submission" date="2018-08" db="EMBL/GenBank/DDBJ databases">
        <title>Genomic investigation of the strawberry pathogen Phytophthora fragariae indicates pathogenicity is determined by transcriptional variation in three key races.</title>
        <authorList>
            <person name="Adams T.M."/>
            <person name="Armitage A.D."/>
            <person name="Sobczyk M.K."/>
            <person name="Bates H.J."/>
            <person name="Dunwell J.M."/>
            <person name="Nellist C.F."/>
            <person name="Harrison R.J."/>
        </authorList>
    </citation>
    <scope>NUCLEOTIDE SEQUENCE [LARGE SCALE GENOMIC DNA]</scope>
    <source>
        <strain evidence="8 10">NOV-27</strain>
        <strain evidence="6 9">NOV-9</strain>
        <strain evidence="7 11">ONT-3</strain>
    </source>
</reference>
<evidence type="ECO:0000313" key="10">
    <source>
        <dbReference type="Proteomes" id="UP000433483"/>
    </source>
</evidence>
<dbReference type="Proteomes" id="UP000433483">
    <property type="component" value="Unassembled WGS sequence"/>
</dbReference>
<evidence type="ECO:0000256" key="1">
    <source>
        <dbReference type="ARBA" id="ARBA00004613"/>
    </source>
</evidence>
<evidence type="ECO:0000256" key="5">
    <source>
        <dbReference type="RuleBase" id="RU367124"/>
    </source>
</evidence>
<evidence type="ECO:0000313" key="8">
    <source>
        <dbReference type="EMBL" id="KAE9191694.1"/>
    </source>
</evidence>
<dbReference type="AlphaFoldDB" id="A0A6A3WYI6"/>
<name>A0A6A3WYI6_9STRA</name>
<gene>
    <name evidence="8" type="ORF">PF005_g18738</name>
    <name evidence="6" type="ORF">PF009_g19641</name>
    <name evidence="7" type="ORF">PF010_g18127</name>
</gene>
<feature type="chain" id="PRO_5044948119" description="RxLR effector protein" evidence="5">
    <location>
        <begin position="21"/>
        <end position="210"/>
    </location>
</feature>
<comment type="domain">
    <text evidence="5">The RxLR-dEER motif acts to carry the protein into the host cell cytoplasm through binding to cell surface phosphatidylinositol-3-phosphate.</text>
</comment>
<evidence type="ECO:0000256" key="4">
    <source>
        <dbReference type="ARBA" id="ARBA00022729"/>
    </source>
</evidence>
<proteinExistence type="inferred from homology"/>
<dbReference type="Proteomes" id="UP000429523">
    <property type="component" value="Unassembled WGS sequence"/>
</dbReference>
<comment type="function">
    <text evidence="5">Effector that suppresses plant defense responses during pathogen infection.</text>
</comment>
<dbReference type="InterPro" id="IPR031825">
    <property type="entry name" value="RXLR"/>
</dbReference>
<dbReference type="OrthoDB" id="106052at2759"/>
<evidence type="ECO:0000313" key="9">
    <source>
        <dbReference type="Proteomes" id="UP000429523"/>
    </source>
</evidence>
<comment type="similarity">
    <text evidence="2 5">Belongs to the RxLR effector family.</text>
</comment>
<organism evidence="8 10">
    <name type="scientific">Phytophthora fragariae</name>
    <dbReference type="NCBI Taxonomy" id="53985"/>
    <lineage>
        <taxon>Eukaryota</taxon>
        <taxon>Sar</taxon>
        <taxon>Stramenopiles</taxon>
        <taxon>Oomycota</taxon>
        <taxon>Peronosporomycetes</taxon>
        <taxon>Peronosporales</taxon>
        <taxon>Peronosporaceae</taxon>
        <taxon>Phytophthora</taxon>
    </lineage>
</organism>
<dbReference type="EMBL" id="QXFX01001362">
    <property type="protein sequence ID" value="KAE9091596.1"/>
    <property type="molecule type" value="Genomic_DNA"/>
</dbReference>
<evidence type="ECO:0000313" key="11">
    <source>
        <dbReference type="Proteomes" id="UP000488956"/>
    </source>
</evidence>
<keyword evidence="10" id="KW-1185">Reference proteome</keyword>
<dbReference type="Proteomes" id="UP000488956">
    <property type="component" value="Unassembled WGS sequence"/>
</dbReference>
<evidence type="ECO:0000313" key="6">
    <source>
        <dbReference type="EMBL" id="KAE8930261.1"/>
    </source>
</evidence>
<keyword evidence="3 5" id="KW-0964">Secreted</keyword>
<protein>
    <recommendedName>
        <fullName evidence="5">RxLR effector protein</fullName>
    </recommendedName>
</protein>
<feature type="signal peptide" evidence="5">
    <location>
        <begin position="1"/>
        <end position="20"/>
    </location>
</feature>
<sequence>MVRHDVFLLVFTALLANADASLAPPTASGIQRLVHSTIVSQGATSTTRLLRVHKSSSHDDDERVITAPSLETVANSIKSTVSVEKLHDWPKKGESADDVFKLLTLDKAADDFLAHPNVNAWINYIKLFNEENPTKRASLIATLTAQYGDDGLAKIIEAAKRVPSTEDIANTGLRVIISSGYSKIQSCSIYFRAKGGRLILQKHYDLIIYG</sequence>
<comment type="subcellular location">
    <subcellularLocation>
        <location evidence="1 5">Secreted</location>
    </subcellularLocation>
</comment>
<dbReference type="Pfam" id="PF16810">
    <property type="entry name" value="RXLR"/>
    <property type="match status" value="1"/>
</dbReference>
<comment type="caution">
    <text evidence="8">The sequence shown here is derived from an EMBL/GenBank/DDBJ whole genome shotgun (WGS) entry which is preliminary data.</text>
</comment>
<dbReference type="EMBL" id="QXGB01001385">
    <property type="protein sequence ID" value="KAE9191694.1"/>
    <property type="molecule type" value="Genomic_DNA"/>
</dbReference>